<sequence>MAVFGLRDEAMKVTIAYIEEPPFGWTEADGTATGADIELAETILRQIGVDKIEYCLTTFSELLPGVQAGRWDMNVPLFVTPQRANAVAFSLPVWANEDGFLVRPGNPRALVSYSSIAKCPDARLGIIAGQVQHDSATASGVSEEQIVIFEHQADAISAILSGAIDAYASTALGNRIIASRMGSLVIEAVAHERDRSGSRRTPQLGAFSFNQGNADLLKAVNQRLRSYLGSPDHRARMARFGLTDREIDPSVLNAG</sequence>
<dbReference type="Gene3D" id="3.40.190.10">
    <property type="entry name" value="Periplasmic binding protein-like II"/>
    <property type="match status" value="2"/>
</dbReference>
<gene>
    <name evidence="3" type="ordered locus">Bamb_5252</name>
</gene>
<dbReference type="eggNOG" id="COG0834">
    <property type="taxonomic scope" value="Bacteria"/>
</dbReference>
<keyword evidence="4" id="KW-1185">Reference proteome</keyword>
<evidence type="ECO:0000313" key="3">
    <source>
        <dbReference type="EMBL" id="ABI90800.1"/>
    </source>
</evidence>
<dbReference type="SMART" id="SM00062">
    <property type="entry name" value="PBPb"/>
    <property type="match status" value="1"/>
</dbReference>
<dbReference type="Pfam" id="PF00497">
    <property type="entry name" value="SBP_bac_3"/>
    <property type="match status" value="1"/>
</dbReference>
<evidence type="ECO:0000313" key="4">
    <source>
        <dbReference type="Proteomes" id="UP000000662"/>
    </source>
</evidence>
<dbReference type="InterPro" id="IPR001638">
    <property type="entry name" value="Solute-binding_3/MltF_N"/>
</dbReference>
<feature type="domain" description="Solute-binding protein family 3/N-terminal" evidence="2">
    <location>
        <begin position="12"/>
        <end position="244"/>
    </location>
</feature>
<dbReference type="KEGG" id="bam:Bamb_5252"/>
<protein>
    <submittedName>
        <fullName evidence="3">Amino acid ABC transporter substrate-binding protein, PAAT family</fullName>
    </submittedName>
</protein>
<dbReference type="PANTHER" id="PTHR35936">
    <property type="entry name" value="MEMBRANE-BOUND LYTIC MUREIN TRANSGLYCOSYLASE F"/>
    <property type="match status" value="1"/>
</dbReference>
<proteinExistence type="predicted"/>
<dbReference type="PANTHER" id="PTHR35936:SF17">
    <property type="entry name" value="ARGININE-BINDING EXTRACELLULAR PROTEIN ARTP"/>
    <property type="match status" value="1"/>
</dbReference>
<evidence type="ECO:0000259" key="2">
    <source>
        <dbReference type="SMART" id="SM00062"/>
    </source>
</evidence>
<keyword evidence="1" id="KW-0732">Signal</keyword>
<reference evidence="3" key="1">
    <citation type="submission" date="2006-08" db="EMBL/GenBank/DDBJ databases">
        <title>Complete sequence of Chromosome 2 of Burkholderia cepacia AMMD.</title>
        <authorList>
            <consortium name="US DOE Joint Genome Institute"/>
            <person name="Copeland A."/>
            <person name="Lucas S."/>
            <person name="Lapidus A."/>
            <person name="Barry K."/>
            <person name="Detter J.C."/>
            <person name="Glavina del Rio T."/>
            <person name="Hammon N."/>
            <person name="Israni S."/>
            <person name="Pitluck S."/>
            <person name="Bruce D."/>
            <person name="Chain P."/>
            <person name="Malfatti S."/>
            <person name="Shin M."/>
            <person name="Vergez L."/>
            <person name="Schmutz J."/>
            <person name="Larimer F."/>
            <person name="Land M."/>
            <person name="Hauser L."/>
            <person name="Kyrpides N."/>
            <person name="Kim E."/>
            <person name="Parke J."/>
            <person name="Coenye T."/>
            <person name="Konstantinidis K."/>
            <person name="Ramette A."/>
            <person name="Tiedje J."/>
            <person name="Richardson P."/>
        </authorList>
    </citation>
    <scope>NUCLEOTIDE SEQUENCE</scope>
    <source>
        <strain evidence="3">AMMD</strain>
    </source>
</reference>
<dbReference type="EMBL" id="CP000441">
    <property type="protein sequence ID" value="ABI90800.1"/>
    <property type="molecule type" value="Genomic_DNA"/>
</dbReference>
<dbReference type="Proteomes" id="UP000000662">
    <property type="component" value="Chromosome 2"/>
</dbReference>
<dbReference type="AlphaFoldDB" id="Q0B4X3"/>
<evidence type="ECO:0000256" key="1">
    <source>
        <dbReference type="ARBA" id="ARBA00022729"/>
    </source>
</evidence>
<dbReference type="SUPFAM" id="SSF53850">
    <property type="entry name" value="Periplasmic binding protein-like II"/>
    <property type="match status" value="1"/>
</dbReference>
<accession>Q0B4X3</accession>
<organism evidence="3 4">
    <name type="scientific">Burkholderia ambifaria (strain ATCC BAA-244 / DSM 16087 / CCUG 44356 / LMG 19182 / AMMD)</name>
    <name type="common">Burkholderia cepacia (strain AMMD)</name>
    <dbReference type="NCBI Taxonomy" id="339670"/>
    <lineage>
        <taxon>Bacteria</taxon>
        <taxon>Pseudomonadati</taxon>
        <taxon>Pseudomonadota</taxon>
        <taxon>Betaproteobacteria</taxon>
        <taxon>Burkholderiales</taxon>
        <taxon>Burkholderiaceae</taxon>
        <taxon>Burkholderia</taxon>
        <taxon>Burkholderia cepacia complex</taxon>
    </lineage>
</organism>
<name>Q0B4X3_BURCM</name>